<organism evidence="1 2">
    <name type="scientific">Dichomitus squalens</name>
    <dbReference type="NCBI Taxonomy" id="114155"/>
    <lineage>
        <taxon>Eukaryota</taxon>
        <taxon>Fungi</taxon>
        <taxon>Dikarya</taxon>
        <taxon>Basidiomycota</taxon>
        <taxon>Agaricomycotina</taxon>
        <taxon>Agaricomycetes</taxon>
        <taxon>Polyporales</taxon>
        <taxon>Polyporaceae</taxon>
        <taxon>Dichomitus</taxon>
    </lineage>
</organism>
<proteinExistence type="predicted"/>
<dbReference type="EMBL" id="ML145107">
    <property type="protein sequence ID" value="TBU60096.1"/>
    <property type="molecule type" value="Genomic_DNA"/>
</dbReference>
<sequence>MGGVRRPSSAVINQWVMDSDDATQQLFLTVQEWDMLGKIASLLEVFTKVTKEMSRSGTPTLPYALPMYERMRKCLNDHARDEKVSPDIRNAAAAGLEKLLEYYDLAKASQYTILATMLHPSLRLNWLTSVYGDDCREGYRALFTHVYTTYEAASLNAQTPPPAPPTQADNSDFLSEVCTVQRIPHRDIGSDDATQRVFSAMEEIDRYLRGEGGSGTFHDPLKWWRHLFQY</sequence>
<evidence type="ECO:0000313" key="2">
    <source>
        <dbReference type="Proteomes" id="UP000292082"/>
    </source>
</evidence>
<reference evidence="1 2" key="1">
    <citation type="submission" date="2019-01" db="EMBL/GenBank/DDBJ databases">
        <title>Draft genome sequences of three monokaryotic isolates of the white-rot basidiomycete fungus Dichomitus squalens.</title>
        <authorList>
            <consortium name="DOE Joint Genome Institute"/>
            <person name="Lopez S.C."/>
            <person name="Andreopoulos B."/>
            <person name="Pangilinan J."/>
            <person name="Lipzen A."/>
            <person name="Riley R."/>
            <person name="Ahrendt S."/>
            <person name="Ng V."/>
            <person name="Barry K."/>
            <person name="Daum C."/>
            <person name="Grigoriev I.V."/>
            <person name="Hilden K.S."/>
            <person name="Makela M.R."/>
            <person name="de Vries R.P."/>
        </authorList>
    </citation>
    <scope>NUCLEOTIDE SEQUENCE [LARGE SCALE GENOMIC DNA]</scope>
    <source>
        <strain evidence="1 2">CBS 464.89</strain>
    </source>
</reference>
<dbReference type="SUPFAM" id="SSF53098">
    <property type="entry name" value="Ribonuclease H-like"/>
    <property type="match status" value="1"/>
</dbReference>
<dbReference type="Proteomes" id="UP000292082">
    <property type="component" value="Unassembled WGS sequence"/>
</dbReference>
<keyword evidence="2" id="KW-1185">Reference proteome</keyword>
<protein>
    <recommendedName>
        <fullName evidence="3">HAT C-terminal dimerisation domain-containing protein</fullName>
    </recommendedName>
</protein>
<accession>A0A4Q9PZS7</accession>
<gene>
    <name evidence="1" type="ORF">BD310DRAFT_905504</name>
</gene>
<evidence type="ECO:0000313" key="1">
    <source>
        <dbReference type="EMBL" id="TBU60096.1"/>
    </source>
</evidence>
<name>A0A4Q9PZS7_9APHY</name>
<evidence type="ECO:0008006" key="3">
    <source>
        <dbReference type="Google" id="ProtNLM"/>
    </source>
</evidence>
<dbReference type="AlphaFoldDB" id="A0A4Q9PZS7"/>
<dbReference type="InterPro" id="IPR012337">
    <property type="entry name" value="RNaseH-like_sf"/>
</dbReference>